<evidence type="ECO:0000313" key="9">
    <source>
        <dbReference type="Proteomes" id="UP000549052"/>
    </source>
</evidence>
<reference evidence="8 9" key="1">
    <citation type="submission" date="2020-07" db="EMBL/GenBank/DDBJ databases">
        <title>Genomic Encyclopedia of Type Strains, Phase IV (KMG-V): Genome sequencing to study the core and pangenomes of soil and plant-associated prokaryotes.</title>
        <authorList>
            <person name="Whitman W."/>
        </authorList>
    </citation>
    <scope>NUCLEOTIDE SEQUENCE [LARGE SCALE GENOMIC DNA]</scope>
    <source>
        <strain evidence="8 9">AN3</strain>
    </source>
</reference>
<keyword evidence="2 6" id="KW-0819">tRNA processing</keyword>
<evidence type="ECO:0000256" key="2">
    <source>
        <dbReference type="ARBA" id="ARBA00022694"/>
    </source>
</evidence>
<dbReference type="PANTHER" id="PTHR43033">
    <property type="entry name" value="TRNA(ILE)-LYSIDINE SYNTHASE-RELATED"/>
    <property type="match status" value="1"/>
</dbReference>
<dbReference type="Proteomes" id="UP000549052">
    <property type="component" value="Unassembled WGS sequence"/>
</dbReference>
<dbReference type="SUPFAM" id="SSF52402">
    <property type="entry name" value="Adenine nucleotide alpha hydrolases-like"/>
    <property type="match status" value="1"/>
</dbReference>
<dbReference type="InterPro" id="IPR014729">
    <property type="entry name" value="Rossmann-like_a/b/a_fold"/>
</dbReference>
<feature type="binding site" evidence="6">
    <location>
        <begin position="34"/>
        <end position="39"/>
    </location>
    <ligand>
        <name>ATP</name>
        <dbReference type="ChEBI" id="CHEBI:30616"/>
    </ligand>
</feature>
<dbReference type="GO" id="GO:0005524">
    <property type="term" value="F:ATP binding"/>
    <property type="evidence" value="ECO:0007669"/>
    <property type="project" value="UniProtKB-UniRule"/>
</dbReference>
<gene>
    <name evidence="6" type="primary">tilS</name>
    <name evidence="8" type="ORF">FHW16_001933</name>
</gene>
<evidence type="ECO:0000256" key="4">
    <source>
        <dbReference type="ARBA" id="ARBA00022840"/>
    </source>
</evidence>
<keyword evidence="4 6" id="KW-0067">ATP-binding</keyword>
<comment type="similarity">
    <text evidence="6">Belongs to the tRNA(Ile)-lysidine synthase family.</text>
</comment>
<name>A0A839EE81_9HYPH</name>
<dbReference type="CDD" id="cd15482">
    <property type="entry name" value="Sialidase_non-viral"/>
    <property type="match status" value="1"/>
</dbReference>
<dbReference type="InterPro" id="IPR011063">
    <property type="entry name" value="TilS/TtcA_N"/>
</dbReference>
<comment type="domain">
    <text evidence="6">The N-terminal region contains the highly conserved SGGXDS motif, predicted to be a P-loop motif involved in ATP binding.</text>
</comment>
<evidence type="ECO:0000313" key="8">
    <source>
        <dbReference type="EMBL" id="MBA8878251.1"/>
    </source>
</evidence>
<evidence type="ECO:0000256" key="6">
    <source>
        <dbReference type="HAMAP-Rule" id="MF_01161"/>
    </source>
</evidence>
<keyword evidence="3 6" id="KW-0547">Nucleotide-binding</keyword>
<dbReference type="InterPro" id="IPR012795">
    <property type="entry name" value="tRNA_Ile_lys_synt_N"/>
</dbReference>
<dbReference type="EMBL" id="JACGXN010000001">
    <property type="protein sequence ID" value="MBA8878251.1"/>
    <property type="molecule type" value="Genomic_DNA"/>
</dbReference>
<evidence type="ECO:0000259" key="7">
    <source>
        <dbReference type="Pfam" id="PF01171"/>
    </source>
</evidence>
<sequence>MNVPPTNADSRFDPEEIFGAIDFDGLTTVVAAVSGGSDSLALLFLLDDLRRARASFPHIVAVTIDHELRPESADEALYVADLCRAAGLTHRVLRWTGPKPASGISAKARNVRYALLCKAAREAGTDMVLTGHTLDDQNETFMMRSVRGGERGLAGMAPVTLLERETWLVRPLLGLRRERLRQYLRGRRIEWRDDPSNTNPKYERVRIRDALQTQDRDDIQLLIAEKGRKRRALNGEAATFLQSGVTICNGIRADVDAVGFRNCPHDAQGLIAGVLVAVLGGQSFLPPADECAKVVRHLCGADISGRMSLGRCIIQRGKNGATIYREMRSIPDVVVAPDSTLIWDGRYRISNDSNKPVRIVASGEEGLAFLKQGGTENIHRASVKSSPMLICDDKIVAVPALTELGPNLGPDHGKVPEGFEVTRYVALFDHILSGYDEILAASVAKLFGLRDYKRFSVNQIDKK</sequence>
<evidence type="ECO:0000256" key="5">
    <source>
        <dbReference type="ARBA" id="ARBA00048539"/>
    </source>
</evidence>
<dbReference type="NCBIfam" id="TIGR02432">
    <property type="entry name" value="lysidine_TilS_N"/>
    <property type="match status" value="1"/>
</dbReference>
<evidence type="ECO:0000256" key="1">
    <source>
        <dbReference type="ARBA" id="ARBA00022598"/>
    </source>
</evidence>
<dbReference type="GO" id="GO:0005737">
    <property type="term" value="C:cytoplasm"/>
    <property type="evidence" value="ECO:0007669"/>
    <property type="project" value="UniProtKB-SubCell"/>
</dbReference>
<dbReference type="CDD" id="cd01992">
    <property type="entry name" value="TilS_N"/>
    <property type="match status" value="1"/>
</dbReference>
<dbReference type="InterPro" id="IPR012094">
    <property type="entry name" value="tRNA_Ile_lys_synt"/>
</dbReference>
<evidence type="ECO:0000256" key="3">
    <source>
        <dbReference type="ARBA" id="ARBA00022741"/>
    </source>
</evidence>
<protein>
    <recommendedName>
        <fullName evidence="6">tRNA(Ile)-lysidine synthase</fullName>
        <ecNumber evidence="6">6.3.4.19</ecNumber>
    </recommendedName>
    <alternativeName>
        <fullName evidence="6">tRNA(Ile)-2-lysyl-cytidine synthase</fullName>
    </alternativeName>
    <alternativeName>
        <fullName evidence="6">tRNA(Ile)-lysidine synthetase</fullName>
    </alternativeName>
</protein>
<keyword evidence="6" id="KW-0963">Cytoplasm</keyword>
<organism evidence="8 9">
    <name type="scientific">Phyllobacterium myrsinacearum</name>
    <dbReference type="NCBI Taxonomy" id="28101"/>
    <lineage>
        <taxon>Bacteria</taxon>
        <taxon>Pseudomonadati</taxon>
        <taxon>Pseudomonadota</taxon>
        <taxon>Alphaproteobacteria</taxon>
        <taxon>Hyphomicrobiales</taxon>
        <taxon>Phyllobacteriaceae</taxon>
        <taxon>Phyllobacterium</taxon>
    </lineage>
</organism>
<comment type="function">
    <text evidence="6">Ligates lysine onto the cytidine present at position 34 of the AUA codon-specific tRNA(Ile) that contains the anticodon CAU, in an ATP-dependent manner. Cytidine is converted to lysidine, thus changing the amino acid specificity of the tRNA from methionine to isoleucine.</text>
</comment>
<dbReference type="GO" id="GO:0006400">
    <property type="term" value="P:tRNA modification"/>
    <property type="evidence" value="ECO:0007669"/>
    <property type="project" value="UniProtKB-UniRule"/>
</dbReference>
<proteinExistence type="inferred from homology"/>
<keyword evidence="9" id="KW-1185">Reference proteome</keyword>
<dbReference type="Pfam" id="PF01171">
    <property type="entry name" value="ATP_bind_3"/>
    <property type="match status" value="1"/>
</dbReference>
<dbReference type="AlphaFoldDB" id="A0A839EE81"/>
<dbReference type="EC" id="6.3.4.19" evidence="6"/>
<comment type="caution">
    <text evidence="8">The sequence shown here is derived from an EMBL/GenBank/DDBJ whole genome shotgun (WGS) entry which is preliminary data.</text>
</comment>
<accession>A0A839EE81</accession>
<dbReference type="PANTHER" id="PTHR43033:SF1">
    <property type="entry name" value="TRNA(ILE)-LYSIDINE SYNTHASE-RELATED"/>
    <property type="match status" value="1"/>
</dbReference>
<dbReference type="GO" id="GO:0032267">
    <property type="term" value="F:tRNA(Ile)-lysidine synthase activity"/>
    <property type="evidence" value="ECO:0007669"/>
    <property type="project" value="UniProtKB-EC"/>
</dbReference>
<dbReference type="HAMAP" id="MF_01161">
    <property type="entry name" value="tRNA_Ile_lys_synt"/>
    <property type="match status" value="1"/>
</dbReference>
<comment type="subcellular location">
    <subcellularLocation>
        <location evidence="6">Cytoplasm</location>
    </subcellularLocation>
</comment>
<dbReference type="RefSeq" id="WP_182548827.1">
    <property type="nucleotide sequence ID" value="NZ_JACGXN010000001.1"/>
</dbReference>
<dbReference type="Gene3D" id="3.40.50.620">
    <property type="entry name" value="HUPs"/>
    <property type="match status" value="1"/>
</dbReference>
<comment type="catalytic activity">
    <reaction evidence="5 6">
        <text>cytidine(34) in tRNA(Ile2) + L-lysine + ATP = lysidine(34) in tRNA(Ile2) + AMP + diphosphate + H(+)</text>
        <dbReference type="Rhea" id="RHEA:43744"/>
        <dbReference type="Rhea" id="RHEA-COMP:10625"/>
        <dbReference type="Rhea" id="RHEA-COMP:10670"/>
        <dbReference type="ChEBI" id="CHEBI:15378"/>
        <dbReference type="ChEBI" id="CHEBI:30616"/>
        <dbReference type="ChEBI" id="CHEBI:32551"/>
        <dbReference type="ChEBI" id="CHEBI:33019"/>
        <dbReference type="ChEBI" id="CHEBI:82748"/>
        <dbReference type="ChEBI" id="CHEBI:83665"/>
        <dbReference type="ChEBI" id="CHEBI:456215"/>
        <dbReference type="EC" id="6.3.4.19"/>
    </reaction>
</comment>
<feature type="domain" description="tRNA(Ile)-lysidine/2-thiocytidine synthase N-terminal" evidence="7">
    <location>
        <begin position="29"/>
        <end position="209"/>
    </location>
</feature>
<keyword evidence="1 6" id="KW-0436">Ligase</keyword>